<organism evidence="1 2">
    <name type="scientific">Seinonella peptonophila</name>
    <dbReference type="NCBI Taxonomy" id="112248"/>
    <lineage>
        <taxon>Bacteria</taxon>
        <taxon>Bacillati</taxon>
        <taxon>Bacillota</taxon>
        <taxon>Bacilli</taxon>
        <taxon>Bacillales</taxon>
        <taxon>Thermoactinomycetaceae</taxon>
        <taxon>Seinonella</taxon>
    </lineage>
</organism>
<sequence>METITLTRDEIDEIQIRQQIIDPDQRIVATAQLQMSTWSGTQTISVLNDPAHLQRLSDPNRLRRQLSLHGLHWVHKTTPLREYKILVFQTNVLGTYATRERKALIVGQRRQARDFYRVRAKTKEIQRMHEIAIRTIYALGLDYGFVTCGVGPGKRSIIIQINVRPKLEADLQKAFINEFIRYMREISSSSLSTEVKLGADPEFVVQTKQGSLLIASNYFPLKGKVGCDAIWIGQNRKDKPLIEIRPEPSLNPRTVALRIYEGLLHVAKKVNHVSGKWLAGNMPVKGFPLGGHIHFSGIKPNFEMLRALDNYLTLPFVVIEDERGSKRRPKYGFLGDFRKQPHGGFEYRTPPSWLISPILTKGALALAKCIVCNYQQLQYNPLADPEVQMAYYQGDKQKIHPWINLLWSDITSLKDYQQYSKYLDDFFRYLQNGKKWNESIDIRKAWRIPPFHSGNR</sequence>
<dbReference type="OrthoDB" id="2078085at2"/>
<name>A0A1M4T266_9BACL</name>
<evidence type="ECO:0000313" key="1">
    <source>
        <dbReference type="EMBL" id="SHE38569.1"/>
    </source>
</evidence>
<dbReference type="RefSeq" id="WP_073150750.1">
    <property type="nucleotide sequence ID" value="NZ_FQVL01000001.1"/>
</dbReference>
<proteinExistence type="predicted"/>
<dbReference type="STRING" id="112248.SAMN05444392_101272"/>
<keyword evidence="1" id="KW-0436">Ligase</keyword>
<evidence type="ECO:0000313" key="2">
    <source>
        <dbReference type="Proteomes" id="UP000184476"/>
    </source>
</evidence>
<gene>
    <name evidence="1" type="ORF">SAMN05444392_101272</name>
</gene>
<dbReference type="Pfam" id="PF14395">
    <property type="entry name" value="COOH-NH2_lig"/>
    <property type="match status" value="1"/>
</dbReference>
<keyword evidence="2" id="KW-1185">Reference proteome</keyword>
<protein>
    <submittedName>
        <fullName evidence="1">Phage phiEco32-like COOH.NH2 ligase-type 2</fullName>
    </submittedName>
</protein>
<accession>A0A1M4T266</accession>
<dbReference type="AlphaFoldDB" id="A0A1M4T266"/>
<dbReference type="Proteomes" id="UP000184476">
    <property type="component" value="Unassembled WGS sequence"/>
</dbReference>
<dbReference type="InterPro" id="IPR025681">
    <property type="entry name" value="COOH-NH2_lig"/>
</dbReference>
<dbReference type="GO" id="GO:0016874">
    <property type="term" value="F:ligase activity"/>
    <property type="evidence" value="ECO:0007669"/>
    <property type="project" value="UniProtKB-KW"/>
</dbReference>
<reference evidence="1 2" key="1">
    <citation type="submission" date="2016-11" db="EMBL/GenBank/DDBJ databases">
        <authorList>
            <person name="Jaros S."/>
            <person name="Januszkiewicz K."/>
            <person name="Wedrychowicz H."/>
        </authorList>
    </citation>
    <scope>NUCLEOTIDE SEQUENCE [LARGE SCALE GENOMIC DNA]</scope>
    <source>
        <strain evidence="1 2">DSM 44666</strain>
    </source>
</reference>
<dbReference type="EMBL" id="FQVL01000001">
    <property type="protein sequence ID" value="SHE38569.1"/>
    <property type="molecule type" value="Genomic_DNA"/>
</dbReference>